<dbReference type="EMBL" id="LGUF01000007">
    <property type="protein sequence ID" value="KON88579.1"/>
    <property type="molecule type" value="Genomic_DNA"/>
</dbReference>
<evidence type="ECO:0000313" key="4">
    <source>
        <dbReference type="EMBL" id="KON88579.1"/>
    </source>
</evidence>
<protein>
    <recommendedName>
        <fullName evidence="3">N-acetyltransferase domain-containing protein</fullName>
    </recommendedName>
</protein>
<dbReference type="CDD" id="cd04301">
    <property type="entry name" value="NAT_SF"/>
    <property type="match status" value="1"/>
</dbReference>
<name>A0A0M0GFF2_SPOGL</name>
<keyword evidence="2" id="KW-0012">Acyltransferase</keyword>
<feature type="domain" description="N-acetyltransferase" evidence="3">
    <location>
        <begin position="149"/>
        <end position="286"/>
    </location>
</feature>
<dbReference type="RefSeq" id="WP_053435957.1">
    <property type="nucleotide sequence ID" value="NZ_LGUF01000007.1"/>
</dbReference>
<dbReference type="Gene3D" id="3.40.630.30">
    <property type="match status" value="1"/>
</dbReference>
<dbReference type="OrthoDB" id="87299at2"/>
<dbReference type="Pfam" id="PF00583">
    <property type="entry name" value="Acetyltransf_1"/>
    <property type="match status" value="1"/>
</dbReference>
<dbReference type="SUPFAM" id="SSF55729">
    <property type="entry name" value="Acyl-CoA N-acyltransferases (Nat)"/>
    <property type="match status" value="1"/>
</dbReference>
<evidence type="ECO:0000256" key="1">
    <source>
        <dbReference type="ARBA" id="ARBA00022679"/>
    </source>
</evidence>
<comment type="caution">
    <text evidence="4">The sequence shown here is derived from an EMBL/GenBank/DDBJ whole genome shotgun (WGS) entry which is preliminary data.</text>
</comment>
<dbReference type="InterPro" id="IPR000182">
    <property type="entry name" value="GNAT_dom"/>
</dbReference>
<dbReference type="PROSITE" id="PS51186">
    <property type="entry name" value="GNAT"/>
    <property type="match status" value="2"/>
</dbReference>
<dbReference type="STRING" id="1459.AF332_18405"/>
<dbReference type="InterPro" id="IPR016181">
    <property type="entry name" value="Acyl_CoA_acyltransferase"/>
</dbReference>
<dbReference type="AlphaFoldDB" id="A0A0M0GFF2"/>
<dbReference type="InterPro" id="IPR050680">
    <property type="entry name" value="YpeA/RimI_acetyltransf"/>
</dbReference>
<reference evidence="5" key="1">
    <citation type="submission" date="2015-07" db="EMBL/GenBank/DDBJ databases">
        <title>Fjat-10036 dsm4.</title>
        <authorList>
            <person name="Liu B."/>
            <person name="Wang J."/>
            <person name="Zhu Y."/>
            <person name="Liu G."/>
            <person name="Chen Q."/>
            <person name="Chen Z."/>
            <person name="Lan J."/>
            <person name="Che J."/>
            <person name="Ge C."/>
            <person name="Shi H."/>
            <person name="Pan Z."/>
            <person name="Liu X."/>
        </authorList>
    </citation>
    <scope>NUCLEOTIDE SEQUENCE [LARGE SCALE GENOMIC DNA]</scope>
    <source>
        <strain evidence="5">DSM 4</strain>
    </source>
</reference>
<dbReference type="Proteomes" id="UP000037109">
    <property type="component" value="Unassembled WGS sequence"/>
</dbReference>
<evidence type="ECO:0000259" key="3">
    <source>
        <dbReference type="PROSITE" id="PS51186"/>
    </source>
</evidence>
<sequence>MKVATMDHGDLMRASEFIAKMNSLPERHIGYLGTSKNDIYHSLEEMNGDSESAAFIVRKDGDITGFLGLDADLNKGTAELWGPFVQESELEKLLWEKALKQFSGNLHIYFLFADTANQAAAEFALSNGFNLQSAQTCMELKEHPSNDLREVSLLSPQQHSDFINLHDTVFPNTYYSGEEIIGRMNDDHKVYTSVDADGLNGYIYAEYNQEEKEGSIEFIGVNCSKRKKGIGRKLLDMAVNDLLVNEGAANIKLCVGTTNEEALSLYKKAGFKIERALNFYKLNIRE</sequence>
<gene>
    <name evidence="4" type="ORF">AF332_18405</name>
</gene>
<organism evidence="4 5">
    <name type="scientific">Sporosarcina globispora</name>
    <name type="common">Bacillus globisporus</name>
    <dbReference type="NCBI Taxonomy" id="1459"/>
    <lineage>
        <taxon>Bacteria</taxon>
        <taxon>Bacillati</taxon>
        <taxon>Bacillota</taxon>
        <taxon>Bacilli</taxon>
        <taxon>Bacillales</taxon>
        <taxon>Caryophanaceae</taxon>
        <taxon>Sporosarcina</taxon>
    </lineage>
</organism>
<proteinExistence type="predicted"/>
<dbReference type="GO" id="GO:0016747">
    <property type="term" value="F:acyltransferase activity, transferring groups other than amino-acyl groups"/>
    <property type="evidence" value="ECO:0007669"/>
    <property type="project" value="InterPro"/>
</dbReference>
<feature type="domain" description="N-acetyltransferase" evidence="3">
    <location>
        <begin position="1"/>
        <end position="155"/>
    </location>
</feature>
<dbReference type="PANTHER" id="PTHR43420">
    <property type="entry name" value="ACETYLTRANSFERASE"/>
    <property type="match status" value="1"/>
</dbReference>
<evidence type="ECO:0000313" key="5">
    <source>
        <dbReference type="Proteomes" id="UP000037109"/>
    </source>
</evidence>
<keyword evidence="5" id="KW-1185">Reference proteome</keyword>
<dbReference type="PATRIC" id="fig|1459.3.peg.4054"/>
<accession>A0A0M0GFF2</accession>
<evidence type="ECO:0000256" key="2">
    <source>
        <dbReference type="ARBA" id="ARBA00023315"/>
    </source>
</evidence>
<keyword evidence="1" id="KW-0808">Transferase</keyword>